<feature type="domain" description="FecR protein" evidence="2">
    <location>
        <begin position="178"/>
        <end position="273"/>
    </location>
</feature>
<sequence length="388" mass="43468">MEQRLNYLLNQFSAGTLTPEEKQELYFLVETEAALVSAEIAEMIAAQEVDAPFSAYPKWETVLDQILSIDKPKPNRLKLVVSRMKWVAAAALFTVFSLATYLVVTNKKKEHVFTSDVAPGGNKAFLTLADGRKISLTDAAAGDVIQESGISVTKKANGQLIYNVESANQAIDDSQTNTISTPKGGEWEVRLPDGSVVWLNAASSIKYHLNIGTSKHRKVELTGEAYFEVAKDKLRPFIIKTARQELEVLGTHFDISSYLDDPVTRTTLLEGSVSVANLDKSNSEILKPGQQAILTNGDFQVRDVDTEQAVAWKDGYFMFNNEKQESILRKLARWYNVEVEYVDPEAKEVMYYGTVSRFEKISKVLRKFEQTGEVRFEIKGNKVIVYKA</sequence>
<evidence type="ECO:0000313" key="4">
    <source>
        <dbReference type="EMBL" id="QPH38507.1"/>
    </source>
</evidence>
<keyword evidence="1" id="KW-1133">Transmembrane helix</keyword>
<dbReference type="InterPro" id="IPR012373">
    <property type="entry name" value="Ferrdict_sens_TM"/>
</dbReference>
<name>A0A7U3Q4U6_9SPHI</name>
<dbReference type="PANTHER" id="PTHR30273">
    <property type="entry name" value="PERIPLASMIC SIGNAL SENSOR AND SIGMA FACTOR ACTIVATOR FECR-RELATED"/>
    <property type="match status" value="1"/>
</dbReference>
<evidence type="ECO:0000313" key="5">
    <source>
        <dbReference type="Proteomes" id="UP000594759"/>
    </source>
</evidence>
<proteinExistence type="predicted"/>
<dbReference type="InterPro" id="IPR032508">
    <property type="entry name" value="FecR_C"/>
</dbReference>
<dbReference type="Pfam" id="PF04773">
    <property type="entry name" value="FecR"/>
    <property type="match status" value="1"/>
</dbReference>
<accession>A0A7U3Q4U6</accession>
<protein>
    <submittedName>
        <fullName evidence="4">FecR domain-containing protein</fullName>
    </submittedName>
</protein>
<feature type="domain" description="Protein FecR C-terminal" evidence="3">
    <location>
        <begin position="316"/>
        <end position="385"/>
    </location>
</feature>
<dbReference type="KEGG" id="pex:IZT61_15645"/>
<dbReference type="Gene3D" id="2.60.120.1440">
    <property type="match status" value="1"/>
</dbReference>
<gene>
    <name evidence="4" type="ORF">IZT61_15645</name>
</gene>
<organism evidence="4 5">
    <name type="scientific">Pedobacter endophyticus</name>
    <dbReference type="NCBI Taxonomy" id="2789740"/>
    <lineage>
        <taxon>Bacteria</taxon>
        <taxon>Pseudomonadati</taxon>
        <taxon>Bacteroidota</taxon>
        <taxon>Sphingobacteriia</taxon>
        <taxon>Sphingobacteriales</taxon>
        <taxon>Sphingobacteriaceae</taxon>
        <taxon>Pedobacter</taxon>
    </lineage>
</organism>
<dbReference type="Gene3D" id="3.55.50.30">
    <property type="match status" value="1"/>
</dbReference>
<evidence type="ECO:0000259" key="2">
    <source>
        <dbReference type="Pfam" id="PF04773"/>
    </source>
</evidence>
<keyword evidence="5" id="KW-1185">Reference proteome</keyword>
<keyword evidence="1" id="KW-0472">Membrane</keyword>
<dbReference type="Proteomes" id="UP000594759">
    <property type="component" value="Chromosome"/>
</dbReference>
<dbReference type="AlphaFoldDB" id="A0A7U3Q4U6"/>
<dbReference type="RefSeq" id="WP_196097987.1">
    <property type="nucleotide sequence ID" value="NZ_CP064939.1"/>
</dbReference>
<keyword evidence="1" id="KW-0812">Transmembrane</keyword>
<evidence type="ECO:0000256" key="1">
    <source>
        <dbReference type="SAM" id="Phobius"/>
    </source>
</evidence>
<feature type="transmembrane region" description="Helical" evidence="1">
    <location>
        <begin position="86"/>
        <end position="104"/>
    </location>
</feature>
<reference evidence="4 5" key="1">
    <citation type="submission" date="2020-11" db="EMBL/GenBank/DDBJ databases">
        <title>Pedobacter endophytica, an endophytic bacteria isolated form Carex pumila.</title>
        <authorList>
            <person name="Peng Y."/>
            <person name="Jiang L."/>
            <person name="Lee J."/>
        </authorList>
    </citation>
    <scope>NUCLEOTIDE SEQUENCE [LARGE SCALE GENOMIC DNA]</scope>
    <source>
        <strain evidence="4 5">JBR3-12</strain>
    </source>
</reference>
<dbReference type="PANTHER" id="PTHR30273:SF2">
    <property type="entry name" value="PROTEIN FECR"/>
    <property type="match status" value="1"/>
</dbReference>
<evidence type="ECO:0000259" key="3">
    <source>
        <dbReference type="Pfam" id="PF16344"/>
    </source>
</evidence>
<dbReference type="InterPro" id="IPR006860">
    <property type="entry name" value="FecR"/>
</dbReference>
<dbReference type="GO" id="GO:0016989">
    <property type="term" value="F:sigma factor antagonist activity"/>
    <property type="evidence" value="ECO:0007669"/>
    <property type="project" value="TreeGrafter"/>
</dbReference>
<dbReference type="Pfam" id="PF16344">
    <property type="entry name" value="FecR_C"/>
    <property type="match status" value="1"/>
</dbReference>
<dbReference type="EMBL" id="CP064939">
    <property type="protein sequence ID" value="QPH38507.1"/>
    <property type="molecule type" value="Genomic_DNA"/>
</dbReference>